<comment type="caution">
    <text evidence="5">The sequence shown here is derived from an EMBL/GenBank/DDBJ whole genome shotgun (WGS) entry which is preliminary data.</text>
</comment>
<dbReference type="Proteomes" id="UP000027439">
    <property type="component" value="Unassembled WGS sequence"/>
</dbReference>
<evidence type="ECO:0000313" key="4">
    <source>
        <dbReference type="EMBL" id="GGD97561.1"/>
    </source>
</evidence>
<dbReference type="GO" id="GO:0016491">
    <property type="term" value="F:oxidoreductase activity"/>
    <property type="evidence" value="ECO:0007669"/>
    <property type="project" value="UniProtKB-KW"/>
</dbReference>
<evidence type="ECO:0000259" key="3">
    <source>
        <dbReference type="Pfam" id="PF00881"/>
    </source>
</evidence>
<evidence type="ECO:0000256" key="1">
    <source>
        <dbReference type="ARBA" id="ARBA00007118"/>
    </source>
</evidence>
<reference evidence="5 6" key="2">
    <citation type="submission" date="2014-03" db="EMBL/GenBank/DDBJ databases">
        <title>Draft Genome Sequences of Four Burkholderia Strains.</title>
        <authorList>
            <person name="Liu X.Y."/>
            <person name="Li C.X."/>
            <person name="Xu J.H."/>
        </authorList>
    </citation>
    <scope>NUCLEOTIDE SEQUENCE [LARGE SCALE GENOMIC DNA]</scope>
    <source>
        <strain evidence="5 6">R27</strain>
    </source>
</reference>
<reference evidence="4" key="4">
    <citation type="submission" date="2024-05" db="EMBL/GenBank/DDBJ databases">
        <authorList>
            <person name="Sun Q."/>
            <person name="Zhou Y."/>
        </authorList>
    </citation>
    <scope>NUCLEOTIDE SEQUENCE</scope>
    <source>
        <strain evidence="4">CGMCC 1.11013</strain>
    </source>
</reference>
<dbReference type="STRING" id="1071679.BG57_26260"/>
<dbReference type="RefSeq" id="WP_035970191.1">
    <property type="nucleotide sequence ID" value="NZ_BMEG01000019.1"/>
</dbReference>
<dbReference type="PANTHER" id="PTHR43673">
    <property type="entry name" value="NAD(P)H NITROREDUCTASE YDGI-RELATED"/>
    <property type="match status" value="1"/>
</dbReference>
<dbReference type="OrthoDB" id="9802510at2"/>
<dbReference type="Gene3D" id="3.40.109.10">
    <property type="entry name" value="NADH Oxidase"/>
    <property type="match status" value="1"/>
</dbReference>
<dbReference type="EMBL" id="BMEG01000019">
    <property type="protein sequence ID" value="GGD97561.1"/>
    <property type="molecule type" value="Genomic_DNA"/>
</dbReference>
<dbReference type="CDD" id="cd02138">
    <property type="entry name" value="TdsD-like"/>
    <property type="match status" value="1"/>
</dbReference>
<dbReference type="InterPro" id="IPR029479">
    <property type="entry name" value="Nitroreductase"/>
</dbReference>
<protein>
    <submittedName>
        <fullName evidence="5">Nitroreductase</fullName>
    </submittedName>
    <submittedName>
        <fullName evidence="4">Oxidoreductase</fullName>
    </submittedName>
</protein>
<evidence type="ECO:0000313" key="7">
    <source>
        <dbReference type="Proteomes" id="UP000597138"/>
    </source>
</evidence>
<dbReference type="Proteomes" id="UP000597138">
    <property type="component" value="Unassembled WGS sequence"/>
</dbReference>
<gene>
    <name evidence="5" type="ORF">BG57_26260</name>
    <name evidence="4" type="ORF">GCM10010985_60330</name>
</gene>
<dbReference type="EMBL" id="JFHE01000053">
    <property type="protein sequence ID" value="KDR26509.1"/>
    <property type="molecule type" value="Genomic_DNA"/>
</dbReference>
<dbReference type="eggNOG" id="COG0778">
    <property type="taxonomic scope" value="Bacteria"/>
</dbReference>
<dbReference type="PANTHER" id="PTHR43673:SF10">
    <property type="entry name" value="NADH DEHYDROGENASE_NAD(P)H NITROREDUCTASE XCC3605-RELATED"/>
    <property type="match status" value="1"/>
</dbReference>
<keyword evidence="2" id="KW-0560">Oxidoreductase</keyword>
<reference evidence="4" key="1">
    <citation type="journal article" date="2014" name="Int. J. Syst. Evol. Microbiol.">
        <title>Complete genome of a new Firmicutes species belonging to the dominant human colonic microbiota ('Ruminococcus bicirculans') reveals two chromosomes and a selective capacity to utilize plant glucans.</title>
        <authorList>
            <consortium name="NISC Comparative Sequencing Program"/>
            <person name="Wegmann U."/>
            <person name="Louis P."/>
            <person name="Goesmann A."/>
            <person name="Henrissat B."/>
            <person name="Duncan S.H."/>
            <person name="Flint H.J."/>
        </authorList>
    </citation>
    <scope>NUCLEOTIDE SEQUENCE</scope>
    <source>
        <strain evidence="4">CGMCC 1.11013</strain>
    </source>
</reference>
<dbReference type="Pfam" id="PF00881">
    <property type="entry name" value="Nitroreductase"/>
    <property type="match status" value="1"/>
</dbReference>
<feature type="domain" description="Nitroreductase" evidence="3">
    <location>
        <begin position="16"/>
        <end position="160"/>
    </location>
</feature>
<evidence type="ECO:0000313" key="6">
    <source>
        <dbReference type="Proteomes" id="UP000027439"/>
    </source>
</evidence>
<evidence type="ECO:0000256" key="2">
    <source>
        <dbReference type="ARBA" id="ARBA00023002"/>
    </source>
</evidence>
<dbReference type="AlphaFoldDB" id="A0A069NFL3"/>
<sequence length="198" mass="21730">MSAKPAPTDVDIHELIAGRWSPRAYDDKPVERAQLHRLLEAARWAPSSNNLQPWRFIVFDRHRDAAAFQRAFDTLAPSNQTWNANVPVLICVAASTLTPKGEPNRTATYDTGAASMALVLQAHAMSLATHQMGGFDRDAFRAAFSIPEDAQLIAMIAIGHHGDVSQLDDALREREAAPRARRAIGETAYDGAWGKAFD</sequence>
<comment type="similarity">
    <text evidence="1">Belongs to the nitroreductase family.</text>
</comment>
<name>A0A069NFL3_9BURK</name>
<keyword evidence="7" id="KW-1185">Reference proteome</keyword>
<reference evidence="7" key="3">
    <citation type="journal article" date="2019" name="Int. J. Syst. Evol. Microbiol.">
        <title>The Global Catalogue of Microorganisms (GCM) 10K type strain sequencing project: providing services to taxonomists for standard genome sequencing and annotation.</title>
        <authorList>
            <consortium name="The Broad Institute Genomics Platform"/>
            <consortium name="The Broad Institute Genome Sequencing Center for Infectious Disease"/>
            <person name="Wu L."/>
            <person name="Ma J."/>
        </authorList>
    </citation>
    <scope>NUCLEOTIDE SEQUENCE [LARGE SCALE GENOMIC DNA]</scope>
    <source>
        <strain evidence="7">CGMCC 1.11013</strain>
    </source>
</reference>
<accession>A0A069NFL3</accession>
<organism evidence="5 6">
    <name type="scientific">Caballeronia grimmiae</name>
    <dbReference type="NCBI Taxonomy" id="1071679"/>
    <lineage>
        <taxon>Bacteria</taxon>
        <taxon>Pseudomonadati</taxon>
        <taxon>Pseudomonadota</taxon>
        <taxon>Betaproteobacteria</taxon>
        <taxon>Burkholderiales</taxon>
        <taxon>Burkholderiaceae</taxon>
        <taxon>Caballeronia</taxon>
    </lineage>
</organism>
<proteinExistence type="inferred from homology"/>
<evidence type="ECO:0000313" key="5">
    <source>
        <dbReference type="EMBL" id="KDR26509.1"/>
    </source>
</evidence>
<dbReference type="InterPro" id="IPR000415">
    <property type="entry name" value="Nitroreductase-like"/>
</dbReference>
<dbReference type="SUPFAM" id="SSF55469">
    <property type="entry name" value="FMN-dependent nitroreductase-like"/>
    <property type="match status" value="1"/>
</dbReference>